<dbReference type="PANTHER" id="PTHR12598:SF0">
    <property type="entry name" value="COPPER HOMEOSTASIS PROTEIN CUTC HOMOLOG"/>
    <property type="match status" value="1"/>
</dbReference>
<accession>A0A0D2D199</accession>
<dbReference type="HOGENOM" id="CLU_050555_3_2_1"/>
<dbReference type="VEuPathDB" id="FungiDB:PV07_05322"/>
<feature type="non-terminal residue" evidence="3">
    <location>
        <position position="1"/>
    </location>
</feature>
<reference evidence="3 4" key="1">
    <citation type="submission" date="2015-01" db="EMBL/GenBank/DDBJ databases">
        <title>The Genome Sequence of Cladophialophora immunda CBS83496.</title>
        <authorList>
            <consortium name="The Broad Institute Genomics Platform"/>
            <person name="Cuomo C."/>
            <person name="de Hoog S."/>
            <person name="Gorbushina A."/>
            <person name="Stielow B."/>
            <person name="Teixiera M."/>
            <person name="Abouelleil A."/>
            <person name="Chapman S.B."/>
            <person name="Priest M."/>
            <person name="Young S.K."/>
            <person name="Wortman J."/>
            <person name="Nusbaum C."/>
            <person name="Birren B."/>
        </authorList>
    </citation>
    <scope>NUCLEOTIDE SEQUENCE [LARGE SCALE GENOMIC DNA]</scope>
    <source>
        <strain evidence="3 4">CBS 83496</strain>
    </source>
</reference>
<dbReference type="GeneID" id="27344516"/>
<dbReference type="Gene3D" id="3.20.20.380">
    <property type="entry name" value="Copper homeostasis (CutC) domain"/>
    <property type="match status" value="1"/>
</dbReference>
<dbReference type="RefSeq" id="XP_016249725.1">
    <property type="nucleotide sequence ID" value="XM_016392206.1"/>
</dbReference>
<dbReference type="Pfam" id="PF03932">
    <property type="entry name" value="CutC"/>
    <property type="match status" value="1"/>
</dbReference>
<dbReference type="Proteomes" id="UP000054466">
    <property type="component" value="Unassembled WGS sequence"/>
</dbReference>
<dbReference type="STRING" id="569365.A0A0D2D199"/>
<evidence type="ECO:0000313" key="4">
    <source>
        <dbReference type="Proteomes" id="UP000054466"/>
    </source>
</evidence>
<proteinExistence type="inferred from homology"/>
<dbReference type="InterPro" id="IPR005627">
    <property type="entry name" value="CutC-like"/>
</dbReference>
<sequence>MALLEIACFNPESAVAASEAGADRIELCDNADVGGTTPPSNWLTDLRDKIRVPINIMVRPRGGDFVYSPEEFQEMKDVIISLKSVADGFVFGILKQDRTVDTARTSELVKLAAPLPCTFHRAFDETPDLFQALEDIVDCGSRTILTSGGVSSAIQNCDVLAKLVKQADSRIVVMPGGGVRSANIEELKAKTDALVFHSSALIAAQNVADAAEIKQMKVIVQPEI</sequence>
<dbReference type="OrthoDB" id="7392499at2759"/>
<comment type="similarity">
    <text evidence="1">Belongs to the CutC family.</text>
</comment>
<name>A0A0D2D199_9EURO</name>
<gene>
    <name evidence="3" type="ORF">PV07_05322</name>
</gene>
<organism evidence="3 4">
    <name type="scientific">Cladophialophora immunda</name>
    <dbReference type="NCBI Taxonomy" id="569365"/>
    <lineage>
        <taxon>Eukaryota</taxon>
        <taxon>Fungi</taxon>
        <taxon>Dikarya</taxon>
        <taxon>Ascomycota</taxon>
        <taxon>Pezizomycotina</taxon>
        <taxon>Eurotiomycetes</taxon>
        <taxon>Chaetothyriomycetidae</taxon>
        <taxon>Chaetothyriales</taxon>
        <taxon>Herpotrichiellaceae</taxon>
        <taxon>Cladophialophora</taxon>
    </lineage>
</organism>
<evidence type="ECO:0000256" key="1">
    <source>
        <dbReference type="ARBA" id="ARBA00007768"/>
    </source>
</evidence>
<dbReference type="PANTHER" id="PTHR12598">
    <property type="entry name" value="COPPER HOMEOSTASIS PROTEIN CUTC"/>
    <property type="match status" value="1"/>
</dbReference>
<evidence type="ECO:0000313" key="3">
    <source>
        <dbReference type="EMBL" id="KIW29509.1"/>
    </source>
</evidence>
<dbReference type="HAMAP" id="MF_00795">
    <property type="entry name" value="CutC"/>
    <property type="match status" value="1"/>
</dbReference>
<evidence type="ECO:0000256" key="2">
    <source>
        <dbReference type="ARBA" id="ARBA00019014"/>
    </source>
</evidence>
<dbReference type="AlphaFoldDB" id="A0A0D2D199"/>
<dbReference type="InterPro" id="IPR036822">
    <property type="entry name" value="CutC-like_dom_sf"/>
</dbReference>
<dbReference type="EMBL" id="KN847042">
    <property type="protein sequence ID" value="KIW29509.1"/>
    <property type="molecule type" value="Genomic_DNA"/>
</dbReference>
<protein>
    <recommendedName>
        <fullName evidence="2">Copper homeostasis protein cutC homolog</fullName>
    </recommendedName>
</protein>
<dbReference type="GO" id="GO:0005507">
    <property type="term" value="F:copper ion binding"/>
    <property type="evidence" value="ECO:0007669"/>
    <property type="project" value="TreeGrafter"/>
</dbReference>
<keyword evidence="4" id="KW-1185">Reference proteome</keyword>
<dbReference type="SUPFAM" id="SSF110395">
    <property type="entry name" value="CutC-like"/>
    <property type="match status" value="1"/>
</dbReference>